<dbReference type="EMBL" id="BSFQ01000057">
    <property type="protein sequence ID" value="GLL15830.1"/>
    <property type="molecule type" value="Genomic_DNA"/>
</dbReference>
<dbReference type="RefSeq" id="WP_037053685.1">
    <property type="nucleotide sequence ID" value="NZ_BAAAUZ010000075.1"/>
</dbReference>
<evidence type="ECO:0000256" key="1">
    <source>
        <dbReference type="ARBA" id="ARBA00008383"/>
    </source>
</evidence>
<dbReference type="Gene3D" id="3.30.1540.10">
    <property type="entry name" value="formyl-coa transferase, domain 3"/>
    <property type="match status" value="2"/>
</dbReference>
<evidence type="ECO:0000313" key="3">
    <source>
        <dbReference type="EMBL" id="GLL15830.1"/>
    </source>
</evidence>
<reference evidence="3" key="2">
    <citation type="submission" date="2023-01" db="EMBL/GenBank/DDBJ databases">
        <authorList>
            <person name="Sun Q."/>
            <person name="Evtushenko L."/>
        </authorList>
    </citation>
    <scope>NUCLEOTIDE SEQUENCE</scope>
    <source>
        <strain evidence="3">VKM Ac-1069</strain>
    </source>
</reference>
<name>A0A9W6UE35_9PSEU</name>
<dbReference type="Pfam" id="PF02515">
    <property type="entry name" value="CoA_transf_3"/>
    <property type="match status" value="2"/>
</dbReference>
<sequence length="768" mass="81462">MKDVSGELLAGLRVVELSTRVAGAYCGRILRLHGATVSRWVAPTMADCPPGLLTLLEESLHEGKTTLGPDGPSADDLARADVVVVDSLHDDAYDGAWTAATRRALERVPAGCPVVDVSAHAEQLRERSGAPRAAPEPGGSLTASAASAMSWSIGSPGLEPLALPYDLADYLAGTEAAGAAALALAVGAAGAGVPNDYWDISAGDVVSSYVGQICAVFLPFGRPWVRDGPRATGSGGFYPGAMFRCRDGQLTLVCRTDREWAGLRKAMGDPEWSREPRFADAREVARSHADEADRYVSAWTESHTCAEITALGQEFGFAVAQVLTPAQGARLEQFAHNGFVERDSAGAGTRPGRPWRVLDAAEVGVGAPLALRPTPERPLAGLTVLDLSWVWSGPMLTAQLADLGAEVLKVESRSRPDPARSRGRALRDGVPLEGPDLEVSTYFGQMNRGKRSLALNIGTEEGADVVRRLAATVDVVVENMRPGALDRRSLGYADLATANPGLIMLSMSMMGQEGPMRGLGGYAPVMSGLAGADAIVGYSPDQRIGLYNPSLGDPNGAAHAMTCLLAALVRRQRTGRGGWVDVAQIACLMATARAALIEDVHLGEARVPGNGHAVFWPHGAFRCAGEDEWVALAVRTDRERERLRGVVGGTWTEPTGAADAVRRWADRQDAATAAFLLRGANLDAARIDSFERLADSGWAKERRLSAVLDHRYLGPQPVFHSPWKRDGRVFSAPTPAPLLGDSTESVLRERLGVDDDQLAVLRAAGAIE</sequence>
<comment type="similarity">
    <text evidence="1">Belongs to the CoA-transferase III family.</text>
</comment>
<dbReference type="Gene3D" id="3.40.50.10540">
    <property type="entry name" value="Crotonobetainyl-coa:carnitine coa-transferase, domain 1"/>
    <property type="match status" value="3"/>
</dbReference>
<accession>A0A9W6UE35</accession>
<dbReference type="InterPro" id="IPR003673">
    <property type="entry name" value="CoA-Trfase_fam_III"/>
</dbReference>
<reference evidence="3" key="1">
    <citation type="journal article" date="2014" name="Int. J. Syst. Evol. Microbiol.">
        <title>Complete genome sequence of Corynebacterium casei LMG S-19264T (=DSM 44701T), isolated from a smear-ripened cheese.</title>
        <authorList>
            <consortium name="US DOE Joint Genome Institute (JGI-PGF)"/>
            <person name="Walter F."/>
            <person name="Albersmeier A."/>
            <person name="Kalinowski J."/>
            <person name="Ruckert C."/>
        </authorList>
    </citation>
    <scope>NUCLEOTIDE SEQUENCE</scope>
    <source>
        <strain evidence="3">VKM Ac-1069</strain>
    </source>
</reference>
<dbReference type="GO" id="GO:0016740">
    <property type="term" value="F:transferase activity"/>
    <property type="evidence" value="ECO:0007669"/>
    <property type="project" value="UniProtKB-KW"/>
</dbReference>
<evidence type="ECO:0000256" key="2">
    <source>
        <dbReference type="ARBA" id="ARBA00022679"/>
    </source>
</evidence>
<dbReference type="InterPro" id="IPR044855">
    <property type="entry name" value="CoA-Trfase_III_dom3_sf"/>
</dbReference>
<keyword evidence="2" id="KW-0808">Transferase</keyword>
<protein>
    <recommendedName>
        <fullName evidence="5">CoA transferase</fullName>
    </recommendedName>
</protein>
<comment type="caution">
    <text evidence="3">The sequence shown here is derived from an EMBL/GenBank/DDBJ whole genome shotgun (WGS) entry which is preliminary data.</text>
</comment>
<dbReference type="PANTHER" id="PTHR48228">
    <property type="entry name" value="SUCCINYL-COA--D-CITRAMALATE COA-TRANSFERASE"/>
    <property type="match status" value="1"/>
</dbReference>
<proteinExistence type="inferred from homology"/>
<dbReference type="InterPro" id="IPR023606">
    <property type="entry name" value="CoA-Trfase_III_dom_1_sf"/>
</dbReference>
<evidence type="ECO:0008006" key="5">
    <source>
        <dbReference type="Google" id="ProtNLM"/>
    </source>
</evidence>
<dbReference type="PANTHER" id="PTHR48228:SF6">
    <property type="entry name" value="L-CARNITINE COA-TRANSFERASE"/>
    <property type="match status" value="1"/>
</dbReference>
<gene>
    <name evidence="3" type="ORF">GCM10017577_69840</name>
</gene>
<dbReference type="AlphaFoldDB" id="A0A9W6UE35"/>
<dbReference type="Proteomes" id="UP001143463">
    <property type="component" value="Unassembled WGS sequence"/>
</dbReference>
<dbReference type="InterPro" id="IPR050509">
    <property type="entry name" value="CoA-transferase_III"/>
</dbReference>
<organism evidence="3 4">
    <name type="scientific">Pseudonocardia halophobica</name>
    <dbReference type="NCBI Taxonomy" id="29401"/>
    <lineage>
        <taxon>Bacteria</taxon>
        <taxon>Bacillati</taxon>
        <taxon>Actinomycetota</taxon>
        <taxon>Actinomycetes</taxon>
        <taxon>Pseudonocardiales</taxon>
        <taxon>Pseudonocardiaceae</taxon>
        <taxon>Pseudonocardia</taxon>
    </lineage>
</organism>
<evidence type="ECO:0000313" key="4">
    <source>
        <dbReference type="Proteomes" id="UP001143463"/>
    </source>
</evidence>
<dbReference type="SUPFAM" id="SSF89796">
    <property type="entry name" value="CoA-transferase family III (CaiB/BaiF)"/>
    <property type="match status" value="2"/>
</dbReference>
<keyword evidence="4" id="KW-1185">Reference proteome</keyword>